<dbReference type="Proteomes" id="UP000885750">
    <property type="component" value="Unassembled WGS sequence"/>
</dbReference>
<organism evidence="1">
    <name type="scientific">Leucothrix mucor</name>
    <dbReference type="NCBI Taxonomy" id="45248"/>
    <lineage>
        <taxon>Bacteria</taxon>
        <taxon>Pseudomonadati</taxon>
        <taxon>Pseudomonadota</taxon>
        <taxon>Gammaproteobacteria</taxon>
        <taxon>Thiotrichales</taxon>
        <taxon>Thiotrichaceae</taxon>
        <taxon>Leucothrix</taxon>
    </lineage>
</organism>
<reference evidence="1" key="1">
    <citation type="journal article" date="2020" name="mSystems">
        <title>Genome- and Community-Level Interaction Insights into Carbon Utilization and Element Cycling Functions of Hydrothermarchaeota in Hydrothermal Sediment.</title>
        <authorList>
            <person name="Zhou Z."/>
            <person name="Liu Y."/>
            <person name="Xu W."/>
            <person name="Pan J."/>
            <person name="Luo Z.H."/>
            <person name="Li M."/>
        </authorList>
    </citation>
    <scope>NUCLEOTIDE SEQUENCE [LARGE SCALE GENOMIC DNA]</scope>
    <source>
        <strain evidence="1">HyVt-493</strain>
    </source>
</reference>
<comment type="caution">
    <text evidence="1">The sequence shown here is derived from an EMBL/GenBank/DDBJ whole genome shotgun (WGS) entry which is preliminary data.</text>
</comment>
<name>A0A7V2WU12_LEUMU</name>
<accession>A0A7V2WU12</accession>
<protein>
    <submittedName>
        <fullName evidence="1">Uncharacterized protein</fullName>
    </submittedName>
</protein>
<gene>
    <name evidence="1" type="ORF">ENJ51_00255</name>
</gene>
<sequence>MSLQARQTAIALGEEDDLRATSLRRDKKHISRKDAKYAEEVSCLFLVYSASLRDDFVFLRYQLTGCPALSWQSNYVLTFQK</sequence>
<evidence type="ECO:0000313" key="1">
    <source>
        <dbReference type="EMBL" id="HFC91222.1"/>
    </source>
</evidence>
<proteinExistence type="predicted"/>
<dbReference type="EMBL" id="DRMS01000007">
    <property type="protein sequence ID" value="HFC91222.1"/>
    <property type="molecule type" value="Genomic_DNA"/>
</dbReference>
<dbReference type="AlphaFoldDB" id="A0A7V2WU12"/>